<keyword evidence="3" id="KW-1185">Reference proteome</keyword>
<organism evidence="2 3">
    <name type="scientific">Acuticoccus sediminis</name>
    <dbReference type="NCBI Taxonomy" id="2184697"/>
    <lineage>
        <taxon>Bacteria</taxon>
        <taxon>Pseudomonadati</taxon>
        <taxon>Pseudomonadota</taxon>
        <taxon>Alphaproteobacteria</taxon>
        <taxon>Hyphomicrobiales</taxon>
        <taxon>Amorphaceae</taxon>
        <taxon>Acuticoccus</taxon>
    </lineage>
</organism>
<dbReference type="Proteomes" id="UP000249590">
    <property type="component" value="Unassembled WGS sequence"/>
</dbReference>
<protein>
    <submittedName>
        <fullName evidence="2">DUF2798 domain-containing protein</fullName>
    </submittedName>
</protein>
<proteinExistence type="predicted"/>
<dbReference type="RefSeq" id="WP_111348350.1">
    <property type="nucleotide sequence ID" value="NZ_QHHQ01000004.1"/>
</dbReference>
<evidence type="ECO:0000256" key="1">
    <source>
        <dbReference type="SAM" id="Phobius"/>
    </source>
</evidence>
<feature type="transmembrane region" description="Helical" evidence="1">
    <location>
        <begin position="40"/>
        <end position="63"/>
    </location>
</feature>
<name>A0A8B2NMV4_9HYPH</name>
<dbReference type="InterPro" id="IPR021529">
    <property type="entry name" value="DUF2798"/>
</dbReference>
<gene>
    <name evidence="2" type="ORF">DLJ53_19570</name>
</gene>
<reference evidence="2 3" key="1">
    <citation type="submission" date="2018-05" db="EMBL/GenBank/DDBJ databases">
        <title>Acuticoccus sediminis sp. nov., isolated from deep-sea sediment of Indian Ocean.</title>
        <authorList>
            <person name="Liu X."/>
            <person name="Lai Q."/>
            <person name="Du Y."/>
            <person name="Sun F."/>
            <person name="Zhang X."/>
            <person name="Wang S."/>
            <person name="Shao Z."/>
        </authorList>
    </citation>
    <scope>NUCLEOTIDE SEQUENCE [LARGE SCALE GENOMIC DNA]</scope>
    <source>
        <strain evidence="2 3">PTG4-2</strain>
    </source>
</reference>
<keyword evidence="1" id="KW-0472">Membrane</keyword>
<accession>A0A8B2NMV4</accession>
<dbReference type="Pfam" id="PF11391">
    <property type="entry name" value="DUF2798"/>
    <property type="match status" value="1"/>
</dbReference>
<sequence length="77" mass="8570">MHPRFAPYLFGLLLSGFMSFIVSGIATVRAAGLVTNLPSIWLECWLTSWVIAFPVVLLVAPMVRRLVAVMVRQEPGR</sequence>
<comment type="caution">
    <text evidence="2">The sequence shown here is derived from an EMBL/GenBank/DDBJ whole genome shotgun (WGS) entry which is preliminary data.</text>
</comment>
<evidence type="ECO:0000313" key="2">
    <source>
        <dbReference type="EMBL" id="RAH99940.1"/>
    </source>
</evidence>
<keyword evidence="1" id="KW-1133">Transmembrane helix</keyword>
<dbReference type="EMBL" id="QHHQ01000004">
    <property type="protein sequence ID" value="RAH99940.1"/>
    <property type="molecule type" value="Genomic_DNA"/>
</dbReference>
<dbReference type="AlphaFoldDB" id="A0A8B2NMV4"/>
<evidence type="ECO:0000313" key="3">
    <source>
        <dbReference type="Proteomes" id="UP000249590"/>
    </source>
</evidence>
<keyword evidence="1" id="KW-0812">Transmembrane</keyword>
<dbReference type="OrthoDB" id="7159403at2"/>